<dbReference type="InterPro" id="IPR051696">
    <property type="entry name" value="DENN_Domain_GEFs"/>
</dbReference>
<dbReference type="Gene3D" id="3.40.50.11500">
    <property type="match status" value="1"/>
</dbReference>
<feature type="compositionally biased region" description="Acidic residues" evidence="2">
    <location>
        <begin position="531"/>
        <end position="541"/>
    </location>
</feature>
<feature type="compositionally biased region" description="Polar residues" evidence="2">
    <location>
        <begin position="159"/>
        <end position="175"/>
    </location>
</feature>
<protein>
    <recommendedName>
        <fullName evidence="3">cDENN domain-containing protein</fullName>
    </recommendedName>
</protein>
<proteinExistence type="predicted"/>
<dbReference type="PANTHER" id="PTHR12296:SF31">
    <property type="entry name" value="DENN (AEX-3) DOMAIN PROTEIN (AFU_ORTHOLOGUE AFUA_6G11200)"/>
    <property type="match status" value="1"/>
</dbReference>
<feature type="domain" description="cDENN" evidence="3">
    <location>
        <begin position="575"/>
        <end position="770"/>
    </location>
</feature>
<dbReference type="GO" id="GO:0031410">
    <property type="term" value="C:cytoplasmic vesicle"/>
    <property type="evidence" value="ECO:0007669"/>
    <property type="project" value="TreeGrafter"/>
</dbReference>
<feature type="region of interest" description="Disordered" evidence="2">
    <location>
        <begin position="481"/>
        <end position="546"/>
    </location>
</feature>
<dbReference type="OrthoDB" id="6019893at2759"/>
<feature type="compositionally biased region" description="Polar residues" evidence="2">
    <location>
        <begin position="1303"/>
        <end position="1312"/>
    </location>
</feature>
<reference evidence="4 5" key="1">
    <citation type="submission" date="2016-10" db="EMBL/GenBank/DDBJ databases">
        <title>Genome sequence of the basidiomycete white-rot fungus Trametes pubescens.</title>
        <authorList>
            <person name="Makela M.R."/>
            <person name="Granchi Z."/>
            <person name="Peng M."/>
            <person name="De Vries R.P."/>
            <person name="Grigoriev I."/>
            <person name="Riley R."/>
            <person name="Hilden K."/>
        </authorList>
    </citation>
    <scope>NUCLEOTIDE SEQUENCE [LARGE SCALE GENOMIC DNA]</scope>
    <source>
        <strain evidence="4 5">FBCC735</strain>
    </source>
</reference>
<feature type="compositionally biased region" description="Basic and acidic residues" evidence="2">
    <location>
        <begin position="1239"/>
        <end position="1251"/>
    </location>
</feature>
<evidence type="ECO:0000256" key="1">
    <source>
        <dbReference type="SAM" id="Coils"/>
    </source>
</evidence>
<dbReference type="PANTHER" id="PTHR12296">
    <property type="entry name" value="DENN DOMAIN-CONTAINING PROTEIN 4"/>
    <property type="match status" value="1"/>
</dbReference>
<keyword evidence="5" id="KW-1185">Reference proteome</keyword>
<feature type="compositionally biased region" description="Basic and acidic residues" evidence="2">
    <location>
        <begin position="1117"/>
        <end position="1128"/>
    </location>
</feature>
<feature type="compositionally biased region" description="Polar residues" evidence="2">
    <location>
        <begin position="1279"/>
        <end position="1295"/>
    </location>
</feature>
<evidence type="ECO:0000313" key="4">
    <source>
        <dbReference type="EMBL" id="OJT15826.1"/>
    </source>
</evidence>
<organism evidence="4 5">
    <name type="scientific">Trametes pubescens</name>
    <name type="common">White-rot fungus</name>
    <dbReference type="NCBI Taxonomy" id="154538"/>
    <lineage>
        <taxon>Eukaryota</taxon>
        <taxon>Fungi</taxon>
        <taxon>Dikarya</taxon>
        <taxon>Basidiomycota</taxon>
        <taxon>Agaricomycotina</taxon>
        <taxon>Agaricomycetes</taxon>
        <taxon>Polyporales</taxon>
        <taxon>Polyporaceae</taxon>
        <taxon>Trametes</taxon>
    </lineage>
</organism>
<feature type="compositionally biased region" description="Polar residues" evidence="2">
    <location>
        <begin position="1226"/>
        <end position="1238"/>
    </location>
</feature>
<feature type="region of interest" description="Disordered" evidence="2">
    <location>
        <begin position="1"/>
        <end position="177"/>
    </location>
</feature>
<dbReference type="Proteomes" id="UP000184267">
    <property type="component" value="Unassembled WGS sequence"/>
</dbReference>
<feature type="compositionally biased region" description="Basic and acidic residues" evidence="2">
    <location>
        <begin position="1089"/>
        <end position="1100"/>
    </location>
</feature>
<evidence type="ECO:0000256" key="2">
    <source>
        <dbReference type="SAM" id="MobiDB-lite"/>
    </source>
</evidence>
<evidence type="ECO:0000259" key="3">
    <source>
        <dbReference type="SMART" id="SM00799"/>
    </source>
</evidence>
<dbReference type="Pfam" id="PF02141">
    <property type="entry name" value="DENN"/>
    <property type="match status" value="1"/>
</dbReference>
<feature type="region of interest" description="Disordered" evidence="2">
    <location>
        <begin position="297"/>
        <end position="328"/>
    </location>
</feature>
<dbReference type="InterPro" id="IPR001194">
    <property type="entry name" value="cDENN_dom"/>
</dbReference>
<feature type="compositionally biased region" description="Low complexity" evidence="2">
    <location>
        <begin position="83"/>
        <end position="92"/>
    </location>
</feature>
<comment type="caution">
    <text evidence="4">The sequence shown here is derived from an EMBL/GenBank/DDBJ whole genome shotgun (WGS) entry which is preliminary data.</text>
</comment>
<dbReference type="SMART" id="SM00799">
    <property type="entry name" value="DENN"/>
    <property type="match status" value="1"/>
</dbReference>
<feature type="region of interest" description="Disordered" evidence="2">
    <location>
        <begin position="1170"/>
        <end position="1318"/>
    </location>
</feature>
<feature type="region of interest" description="Disordered" evidence="2">
    <location>
        <begin position="213"/>
        <end position="247"/>
    </location>
</feature>
<feature type="compositionally biased region" description="Polar residues" evidence="2">
    <location>
        <begin position="59"/>
        <end position="72"/>
    </location>
</feature>
<feature type="compositionally biased region" description="Acidic residues" evidence="2">
    <location>
        <begin position="1107"/>
        <end position="1116"/>
    </location>
</feature>
<feature type="compositionally biased region" description="Low complexity" evidence="2">
    <location>
        <begin position="1042"/>
        <end position="1059"/>
    </location>
</feature>
<name>A0A1M2W7L9_TRAPU</name>
<feature type="compositionally biased region" description="Basic and acidic residues" evidence="2">
    <location>
        <begin position="29"/>
        <end position="43"/>
    </location>
</feature>
<feature type="region of interest" description="Disordered" evidence="2">
    <location>
        <begin position="1358"/>
        <end position="1390"/>
    </location>
</feature>
<feature type="compositionally biased region" description="Basic residues" evidence="2">
    <location>
        <begin position="1194"/>
        <end position="1204"/>
    </location>
</feature>
<keyword evidence="1" id="KW-0175">Coiled coil</keyword>
<dbReference type="EMBL" id="MNAD01000125">
    <property type="protein sequence ID" value="OJT15826.1"/>
    <property type="molecule type" value="Genomic_DNA"/>
</dbReference>
<dbReference type="InterPro" id="IPR043153">
    <property type="entry name" value="DENN_C"/>
</dbReference>
<dbReference type="GO" id="GO:0032483">
    <property type="term" value="P:regulation of Rab protein signal transduction"/>
    <property type="evidence" value="ECO:0007669"/>
    <property type="project" value="TreeGrafter"/>
</dbReference>
<feature type="compositionally biased region" description="Pro residues" evidence="2">
    <location>
        <begin position="238"/>
        <end position="247"/>
    </location>
</feature>
<feature type="region of interest" description="Disordered" evidence="2">
    <location>
        <begin position="1037"/>
        <end position="1155"/>
    </location>
</feature>
<dbReference type="STRING" id="154538.A0A1M2W7L9"/>
<dbReference type="OMA" id="FEPHYHP"/>
<feature type="compositionally biased region" description="Polar residues" evidence="2">
    <location>
        <begin position="1074"/>
        <end position="1083"/>
    </location>
</feature>
<accession>A0A1M2W7L9</accession>
<feature type="compositionally biased region" description="Polar residues" evidence="2">
    <location>
        <begin position="1363"/>
        <end position="1381"/>
    </location>
</feature>
<feature type="coiled-coil region" evidence="1">
    <location>
        <begin position="909"/>
        <end position="1027"/>
    </location>
</feature>
<evidence type="ECO:0000313" key="5">
    <source>
        <dbReference type="Proteomes" id="UP000184267"/>
    </source>
</evidence>
<gene>
    <name evidence="4" type="ORF">TRAPUB_3424</name>
</gene>
<sequence>MHSSRTRANPPVPQPLAVSATPAPTIGEKIMKSRFSDDVDGNKNHGTGPASLLSRRATQKSTLSLRSTTSGYSKDAHGGTAGSSGAVGSSAAGMGGRRHGVPRPIPAPDPIITISGSGHGIGSTNAGANAVHPNRDDAQNGLPGLSFGQGRQGGGLASPSFSFSHNPSTTSFQSAQEDDLDYVTIDRPPNGPVENAVVPARTDKAARVLGFRQRQSMEPIPGSNRNSMVSARSAPPSVSAPPPSPSGPTLPLASLYVVSGLPKSPHTWTLADPDSVMGLHHSEGAVGRWWRPEVLGSTISPGAGGGKRKKKNKAEDGNASMFSSSGHLSKQEVGKMLSKALKLSFTREVEIIASTLQPASTVHTFTFNLPAPTTPLAPSPSTDMLRASVLTTNTDVSSYGYPYADDPFSRHARPSSAYLGPTSSAYLSPNGHNAGRSELGGGMGNNASGNGQITYHGVCLTVWSHADAERTAAIRRTLEAGRARKESAQSLVASRMRRHASDATPGGDPTLTARRRAKMSSRSPWSAGTDAETDLDPETDGEGGAISESDYEVASTVGHTPGESTLFLPGDTVFWLPYALTLVSRFPIYDLMRDYLTLSWARFSKDVQSHTLQISKILSHPAPRAGELVRLDASSAPAQGGAETSLEVVARFPGGLDFGRGLVDVNFTMWPLFKCLNIDNILTICEIALAPTGRILFFSRHPAMLGIAVMTVKYLVELRGWSGVALSSVHSRDAKIYIEDPGPWIIGLATEARYAVRPPPEVCVVDLDINYLNCAAPPAGVVSVKQQRDRYRQKLLTAFEPHYHPDHCVPSEFKEAFPAGRFRPVCKIQAKRGSASTAVADMVKPPEWWHSTRIIQAFDSVLAEKMKKPSLLKRISSFGSVRPPPRLSVAEQHIQLSIRKRASAFVDARDDLETKIGRLSRRLNFLMTESDLWRDKFVTFEQYAEKLSVEASDLRSKINREQRETKRLSSMITMTASEKMKLQQQLQETEKAHRTAQEELEQMRETMEKMEEERAEMIAEVEAQIERALAHMAVDVDDSDYGGSRPSSRMSSRSAPSAPGHRRGSDARSRPLRSFSTESTLAESYSGGDMRDEFTLKPERATGTVLEEPEEEEAGDEVEREKAQEKERQKKKRFSAAEMEQDGMKAVDEGISQKSDKIAQKVLQIQRKLESALGSEAYRRSLDSESEWSESGRARARRGKPKSRKLTDSPALSGLDTPVRRANARNGDTTDTALSATESETKTEIAPEKPRPQVTTSTLELPGLRKIPSTASFGAFSPSVITPTTPALTPGTNGATDDEDTDFQSAYSTSPRGSYGSFEHYGSKGYATSETTEQVTPTGLAGDHLDEFGTHQDLAVKGRERNFSTSTATTAVKSHSRLTNRASEDTVGGQ</sequence>